<dbReference type="InParanoid" id="A0A2K3DCG1"/>
<dbReference type="Gramene" id="PNW78217">
    <property type="protein sequence ID" value="PNW78217"/>
    <property type="gene ID" value="CHLRE_09g386738v5"/>
</dbReference>
<dbReference type="RefSeq" id="XP_042920696.1">
    <property type="nucleotide sequence ID" value="XM_043065400.1"/>
</dbReference>
<sequence>MSQVLTRLKGGNHGTITFHSRHYGASLAAFVGLAAGHGYCYCYNLAFTHALFVRCELLHPLDRALELPPETQARGFTLHKPDPLSSCGAGKV</sequence>
<reference evidence="1 2" key="1">
    <citation type="journal article" date="2007" name="Science">
        <title>The Chlamydomonas genome reveals the evolution of key animal and plant functions.</title>
        <authorList>
            <person name="Merchant S.S."/>
            <person name="Prochnik S.E."/>
            <person name="Vallon O."/>
            <person name="Harris E.H."/>
            <person name="Karpowicz S.J."/>
            <person name="Witman G.B."/>
            <person name="Terry A."/>
            <person name="Salamov A."/>
            <person name="Fritz-Laylin L.K."/>
            <person name="Marechal-Drouard L."/>
            <person name="Marshall W.F."/>
            <person name="Qu L.H."/>
            <person name="Nelson D.R."/>
            <person name="Sanderfoot A.A."/>
            <person name="Spalding M.H."/>
            <person name="Kapitonov V.V."/>
            <person name="Ren Q."/>
            <person name="Ferris P."/>
            <person name="Lindquist E."/>
            <person name="Shapiro H."/>
            <person name="Lucas S.M."/>
            <person name="Grimwood J."/>
            <person name="Schmutz J."/>
            <person name="Cardol P."/>
            <person name="Cerutti H."/>
            <person name="Chanfreau G."/>
            <person name="Chen C.L."/>
            <person name="Cognat V."/>
            <person name="Croft M.T."/>
            <person name="Dent R."/>
            <person name="Dutcher S."/>
            <person name="Fernandez E."/>
            <person name="Fukuzawa H."/>
            <person name="Gonzalez-Ballester D."/>
            <person name="Gonzalez-Halphen D."/>
            <person name="Hallmann A."/>
            <person name="Hanikenne M."/>
            <person name="Hippler M."/>
            <person name="Inwood W."/>
            <person name="Jabbari K."/>
            <person name="Kalanon M."/>
            <person name="Kuras R."/>
            <person name="Lefebvre P.A."/>
            <person name="Lemaire S.D."/>
            <person name="Lobanov A.V."/>
            <person name="Lohr M."/>
            <person name="Manuell A."/>
            <person name="Meier I."/>
            <person name="Mets L."/>
            <person name="Mittag M."/>
            <person name="Mittelmeier T."/>
            <person name="Moroney J.V."/>
            <person name="Moseley J."/>
            <person name="Napoli C."/>
            <person name="Nedelcu A.M."/>
            <person name="Niyogi K."/>
            <person name="Novoselov S.V."/>
            <person name="Paulsen I.T."/>
            <person name="Pazour G."/>
            <person name="Purton S."/>
            <person name="Ral J.P."/>
            <person name="Riano-Pachon D.M."/>
            <person name="Riekhof W."/>
            <person name="Rymarquis L."/>
            <person name="Schroda M."/>
            <person name="Stern D."/>
            <person name="Umen J."/>
            <person name="Willows R."/>
            <person name="Wilson N."/>
            <person name="Zimmer S.L."/>
            <person name="Allmer J."/>
            <person name="Balk J."/>
            <person name="Bisova K."/>
            <person name="Chen C.J."/>
            <person name="Elias M."/>
            <person name="Gendler K."/>
            <person name="Hauser C."/>
            <person name="Lamb M.R."/>
            <person name="Ledford H."/>
            <person name="Long J.C."/>
            <person name="Minagawa J."/>
            <person name="Page M.D."/>
            <person name="Pan J."/>
            <person name="Pootakham W."/>
            <person name="Roje S."/>
            <person name="Rose A."/>
            <person name="Stahlberg E."/>
            <person name="Terauchi A.M."/>
            <person name="Yang P."/>
            <person name="Ball S."/>
            <person name="Bowler C."/>
            <person name="Dieckmann C.L."/>
            <person name="Gladyshev V.N."/>
            <person name="Green P."/>
            <person name="Jorgensen R."/>
            <person name="Mayfield S."/>
            <person name="Mueller-Roeber B."/>
            <person name="Rajamani S."/>
            <person name="Sayre R.T."/>
            <person name="Brokstein P."/>
            <person name="Dubchak I."/>
            <person name="Goodstein D."/>
            <person name="Hornick L."/>
            <person name="Huang Y.W."/>
            <person name="Jhaveri J."/>
            <person name="Luo Y."/>
            <person name="Martinez D."/>
            <person name="Ngau W.C."/>
            <person name="Otillar B."/>
            <person name="Poliakov A."/>
            <person name="Porter A."/>
            <person name="Szajkowski L."/>
            <person name="Werner G."/>
            <person name="Zhou K."/>
            <person name="Grigoriev I.V."/>
            <person name="Rokhsar D.S."/>
            <person name="Grossman A.R."/>
        </authorList>
    </citation>
    <scope>NUCLEOTIDE SEQUENCE [LARGE SCALE GENOMIC DNA]</scope>
    <source>
        <strain evidence="2">CC-503</strain>
    </source>
</reference>
<dbReference type="Proteomes" id="UP000006906">
    <property type="component" value="Chromosome 9"/>
</dbReference>
<dbReference type="GeneID" id="5720831"/>
<gene>
    <name evidence="1" type="ORF">CHLRE_09g386738v5</name>
</gene>
<keyword evidence="2" id="KW-1185">Reference proteome</keyword>
<evidence type="ECO:0000313" key="1">
    <source>
        <dbReference type="EMBL" id="PNW78217.1"/>
    </source>
</evidence>
<evidence type="ECO:0000313" key="2">
    <source>
        <dbReference type="Proteomes" id="UP000006906"/>
    </source>
</evidence>
<accession>A0A2K3DCG1</accession>
<organism evidence="1 2">
    <name type="scientific">Chlamydomonas reinhardtii</name>
    <name type="common">Chlamydomonas smithii</name>
    <dbReference type="NCBI Taxonomy" id="3055"/>
    <lineage>
        <taxon>Eukaryota</taxon>
        <taxon>Viridiplantae</taxon>
        <taxon>Chlorophyta</taxon>
        <taxon>core chlorophytes</taxon>
        <taxon>Chlorophyceae</taxon>
        <taxon>CS clade</taxon>
        <taxon>Chlamydomonadales</taxon>
        <taxon>Chlamydomonadaceae</taxon>
        <taxon>Chlamydomonas</taxon>
    </lineage>
</organism>
<name>A0A2K3DCG1_CHLRE</name>
<dbReference type="KEGG" id="cre:CHLRE_09g386738v5"/>
<protein>
    <submittedName>
        <fullName evidence="1">Uncharacterized protein</fullName>
    </submittedName>
</protein>
<proteinExistence type="predicted"/>
<dbReference type="AlphaFoldDB" id="A0A2K3DCG1"/>
<dbReference type="EMBL" id="CM008970">
    <property type="protein sequence ID" value="PNW78217.1"/>
    <property type="molecule type" value="Genomic_DNA"/>
</dbReference>